<feature type="region of interest" description="Disordered" evidence="1">
    <location>
        <begin position="1"/>
        <end position="41"/>
    </location>
</feature>
<feature type="compositionally biased region" description="Basic and acidic residues" evidence="1">
    <location>
        <begin position="13"/>
        <end position="41"/>
    </location>
</feature>
<dbReference type="RefSeq" id="WP_040039282.1">
    <property type="nucleotide sequence ID" value="NZ_JWJG01000028.1"/>
</dbReference>
<feature type="region of interest" description="Disordered" evidence="1">
    <location>
        <begin position="186"/>
        <end position="208"/>
    </location>
</feature>
<evidence type="ECO:0000256" key="2">
    <source>
        <dbReference type="SAM" id="Phobius"/>
    </source>
</evidence>
<feature type="compositionally biased region" description="Basic residues" evidence="1">
    <location>
        <begin position="149"/>
        <end position="160"/>
    </location>
</feature>
<dbReference type="EMBL" id="JWJG01000028">
    <property type="protein sequence ID" value="KIF80370.1"/>
    <property type="molecule type" value="Genomic_DNA"/>
</dbReference>
<comment type="caution">
    <text evidence="3">The sequence shown here is derived from an EMBL/GenBank/DDBJ whole genome shotgun (WGS) entry which is preliminary data.</text>
</comment>
<evidence type="ECO:0000256" key="1">
    <source>
        <dbReference type="SAM" id="MobiDB-lite"/>
    </source>
</evidence>
<dbReference type="OrthoDB" id="8724867at2"/>
<dbReference type="AlphaFoldDB" id="A0A0C2BGJ9"/>
<feature type="transmembrane region" description="Helical" evidence="2">
    <location>
        <begin position="94"/>
        <end position="112"/>
    </location>
</feature>
<keyword evidence="4" id="KW-1185">Reference proteome</keyword>
<accession>A0A0C2BGJ9</accession>
<feature type="compositionally biased region" description="Basic residues" evidence="1">
    <location>
        <begin position="1"/>
        <end position="12"/>
    </location>
</feature>
<keyword evidence="2" id="KW-0812">Transmembrane</keyword>
<dbReference type="Proteomes" id="UP000031572">
    <property type="component" value="Unassembled WGS sequence"/>
</dbReference>
<feature type="region of interest" description="Disordered" evidence="1">
    <location>
        <begin position="140"/>
        <end position="171"/>
    </location>
</feature>
<evidence type="ECO:0000313" key="3">
    <source>
        <dbReference type="EMBL" id="KIF80370.1"/>
    </source>
</evidence>
<gene>
    <name evidence="3" type="ORF">TSA66_05305</name>
</gene>
<evidence type="ECO:0000313" key="4">
    <source>
        <dbReference type="Proteomes" id="UP000031572"/>
    </source>
</evidence>
<keyword evidence="2" id="KW-0472">Membrane</keyword>
<protein>
    <submittedName>
        <fullName evidence="3">Uncharacterized protein</fullName>
    </submittedName>
</protein>
<organism evidence="3 4">
    <name type="scientific">Noviherbaspirillum autotrophicum</name>
    <dbReference type="NCBI Taxonomy" id="709839"/>
    <lineage>
        <taxon>Bacteria</taxon>
        <taxon>Pseudomonadati</taxon>
        <taxon>Pseudomonadota</taxon>
        <taxon>Betaproteobacteria</taxon>
        <taxon>Burkholderiales</taxon>
        <taxon>Oxalobacteraceae</taxon>
        <taxon>Noviherbaspirillum</taxon>
    </lineage>
</organism>
<sequence length="268" mass="28496">MAQSKRARKQERRHPSEHSRNAAQPHHEEHAPEAQASDAHDAVACHLPAVVAGRQENSAEQDSGQSSALTLIARPSATKTAQATKHGLPSAAKAVLISICLTAVVVLSLGALKSNRHAVQVGQAAAAVPLLAAMPESGASSAAVEKNAPPRKTKIAAKHSNHADTTASKPAMDKKLAQVHTRQLMADGAKKKPATTLAKSQKKSLEEQPLLAQNSVALSQSTGAPDRYAQCQEMGNFFRREQCKWQACNGKWGKDGCPSYASDNREFN</sequence>
<name>A0A0C2BGJ9_9BURK</name>
<proteinExistence type="predicted"/>
<keyword evidence="2" id="KW-1133">Transmembrane helix</keyword>
<reference evidence="3 4" key="1">
    <citation type="submission" date="2014-12" db="EMBL/GenBank/DDBJ databases">
        <title>Denitrispirillum autotrophicum gen. nov., sp. nov., Denitrifying, Facultatively Autotrophic Bacteria Isolated from Rice Paddy Soil.</title>
        <authorList>
            <person name="Ishii S."/>
            <person name="Ashida N."/>
            <person name="Ohno H."/>
            <person name="Otsuka S."/>
            <person name="Yokota A."/>
            <person name="Senoo K."/>
        </authorList>
    </citation>
    <scope>NUCLEOTIDE SEQUENCE [LARGE SCALE GENOMIC DNA]</scope>
    <source>
        <strain evidence="3 4">TSA66</strain>
    </source>
</reference>